<evidence type="ECO:0000313" key="3">
    <source>
        <dbReference type="Proteomes" id="UP000670947"/>
    </source>
</evidence>
<feature type="transmembrane region" description="Helical" evidence="1">
    <location>
        <begin position="55"/>
        <end position="75"/>
    </location>
</feature>
<comment type="caution">
    <text evidence="2">The sequence shown here is derived from an EMBL/GenBank/DDBJ whole genome shotgun (WGS) entry which is preliminary data.</text>
</comment>
<dbReference type="EMBL" id="JAGGDJ010000004">
    <property type="protein sequence ID" value="MBO7744301.1"/>
    <property type="molecule type" value="Genomic_DNA"/>
</dbReference>
<name>A0ABS3W7K6_9BACL</name>
<proteinExistence type="predicted"/>
<keyword evidence="3" id="KW-1185">Reference proteome</keyword>
<reference evidence="2 3" key="1">
    <citation type="submission" date="2021-03" db="EMBL/GenBank/DDBJ databases">
        <title>Paenibacillus artemisicola MWE-103 whole genome sequence.</title>
        <authorList>
            <person name="Ham Y.J."/>
        </authorList>
    </citation>
    <scope>NUCLEOTIDE SEQUENCE [LARGE SCALE GENOMIC DNA]</scope>
    <source>
        <strain evidence="2 3">MWE-103</strain>
    </source>
</reference>
<keyword evidence="1" id="KW-1133">Transmembrane helix</keyword>
<evidence type="ECO:0000256" key="1">
    <source>
        <dbReference type="SAM" id="Phobius"/>
    </source>
</evidence>
<accession>A0ABS3W7K6</accession>
<gene>
    <name evidence="2" type="ORF">I8J29_08855</name>
</gene>
<feature type="transmembrane region" description="Helical" evidence="1">
    <location>
        <begin position="104"/>
        <end position="124"/>
    </location>
</feature>
<evidence type="ECO:0008006" key="4">
    <source>
        <dbReference type="Google" id="ProtNLM"/>
    </source>
</evidence>
<protein>
    <recommendedName>
        <fullName evidence="4">SPW repeat-containing protein</fullName>
    </recommendedName>
</protein>
<evidence type="ECO:0000313" key="2">
    <source>
        <dbReference type="EMBL" id="MBO7744301.1"/>
    </source>
</evidence>
<keyword evidence="1" id="KW-0472">Membrane</keyword>
<dbReference type="Proteomes" id="UP000670947">
    <property type="component" value="Unassembled WGS sequence"/>
</dbReference>
<sequence>MTGILRIGEWEKNEPGIGGVDVEKIGFLAAAGSAALCAAFLYSNAHADPPIGRDTVRILLVMIAAPACLGMAAALFRARFLMWAAWVWSLPCCLYLGLAAMPSLYNLFIAVLIGYFVSAVRMSADRLRESGRR</sequence>
<feature type="transmembrane region" description="Helical" evidence="1">
    <location>
        <begin position="25"/>
        <end position="43"/>
    </location>
</feature>
<keyword evidence="1" id="KW-0812">Transmembrane</keyword>
<dbReference type="RefSeq" id="WP_208847259.1">
    <property type="nucleotide sequence ID" value="NZ_JAGGDJ010000004.1"/>
</dbReference>
<organism evidence="2 3">
    <name type="scientific">Paenibacillus artemisiicola</name>
    <dbReference type="NCBI Taxonomy" id="1172618"/>
    <lineage>
        <taxon>Bacteria</taxon>
        <taxon>Bacillati</taxon>
        <taxon>Bacillota</taxon>
        <taxon>Bacilli</taxon>
        <taxon>Bacillales</taxon>
        <taxon>Paenibacillaceae</taxon>
        <taxon>Paenibacillus</taxon>
    </lineage>
</organism>